<accession>A0A167YWJ2</accession>
<feature type="compositionally biased region" description="Basic and acidic residues" evidence="7">
    <location>
        <begin position="14"/>
        <end position="30"/>
    </location>
</feature>
<protein>
    <submittedName>
        <fullName evidence="9">Riboflavin synthase-like beta-barrel</fullName>
    </submittedName>
</protein>
<dbReference type="PRINTS" id="PR00371">
    <property type="entry name" value="FPNCR"/>
</dbReference>
<reference evidence="9 10" key="1">
    <citation type="journal article" date="2016" name="Genome Biol. Evol.">
        <title>Divergent and convergent evolution of fungal pathogenicity.</title>
        <authorList>
            <person name="Shang Y."/>
            <person name="Xiao G."/>
            <person name="Zheng P."/>
            <person name="Cen K."/>
            <person name="Zhan S."/>
            <person name="Wang C."/>
        </authorList>
    </citation>
    <scope>NUCLEOTIDE SEQUENCE [LARGE SCALE GENOMIC DNA]</scope>
    <source>
        <strain evidence="9 10">ARSEF 7405</strain>
    </source>
</reference>
<dbReference type="InterPro" id="IPR001709">
    <property type="entry name" value="Flavoprot_Pyr_Nucl_cyt_Rdtase"/>
</dbReference>
<dbReference type="AlphaFoldDB" id="A0A167YWJ2"/>
<dbReference type="InterPro" id="IPR001433">
    <property type="entry name" value="OxRdtase_FAD/NAD-bd"/>
</dbReference>
<dbReference type="PANTHER" id="PTHR19384:SF84">
    <property type="entry name" value="METHIONINE SYNTHASE REDUCTASE"/>
    <property type="match status" value="1"/>
</dbReference>
<dbReference type="GO" id="GO:0009086">
    <property type="term" value="P:methionine biosynthetic process"/>
    <property type="evidence" value="ECO:0007669"/>
    <property type="project" value="TreeGrafter"/>
</dbReference>
<evidence type="ECO:0000256" key="6">
    <source>
        <dbReference type="ARBA" id="ARBA00049342"/>
    </source>
</evidence>
<evidence type="ECO:0000256" key="7">
    <source>
        <dbReference type="SAM" id="MobiDB-lite"/>
    </source>
</evidence>
<dbReference type="Gene3D" id="1.20.990.10">
    <property type="entry name" value="NADPH-cytochrome p450 Reductase, Chain A, domain 3"/>
    <property type="match status" value="1"/>
</dbReference>
<gene>
    <name evidence="9" type="ORF">AAP_03065</name>
</gene>
<dbReference type="InterPro" id="IPR003097">
    <property type="entry name" value="CysJ-like_FAD-binding"/>
</dbReference>
<proteinExistence type="inferred from homology"/>
<dbReference type="Gene3D" id="2.40.30.10">
    <property type="entry name" value="Translation factors"/>
    <property type="match status" value="1"/>
</dbReference>
<dbReference type="Pfam" id="PF00175">
    <property type="entry name" value="NAD_binding_1"/>
    <property type="match status" value="1"/>
</dbReference>
<dbReference type="GO" id="GO:0030586">
    <property type="term" value="F:[methionine synthase] reductase (NADPH) activity"/>
    <property type="evidence" value="ECO:0007669"/>
    <property type="project" value="TreeGrafter"/>
</dbReference>
<dbReference type="PANTHER" id="PTHR19384">
    <property type="entry name" value="NITRIC OXIDE SYNTHASE-RELATED"/>
    <property type="match status" value="1"/>
</dbReference>
<organism evidence="9 10">
    <name type="scientific">Ascosphaera apis ARSEF 7405</name>
    <dbReference type="NCBI Taxonomy" id="392613"/>
    <lineage>
        <taxon>Eukaryota</taxon>
        <taxon>Fungi</taxon>
        <taxon>Dikarya</taxon>
        <taxon>Ascomycota</taxon>
        <taxon>Pezizomycotina</taxon>
        <taxon>Eurotiomycetes</taxon>
        <taxon>Eurotiomycetidae</taxon>
        <taxon>Onygenales</taxon>
        <taxon>Ascosphaeraceae</taxon>
        <taxon>Ascosphaera</taxon>
    </lineage>
</organism>
<feature type="compositionally biased region" description="Polar residues" evidence="7">
    <location>
        <begin position="1"/>
        <end position="10"/>
    </location>
</feature>
<dbReference type="GO" id="GO:0050667">
    <property type="term" value="P:homocysteine metabolic process"/>
    <property type="evidence" value="ECO:0007669"/>
    <property type="project" value="TreeGrafter"/>
</dbReference>
<dbReference type="PROSITE" id="PS51384">
    <property type="entry name" value="FAD_FR"/>
    <property type="match status" value="1"/>
</dbReference>
<dbReference type="SUPFAM" id="SSF63380">
    <property type="entry name" value="Riboflavin synthase domain-like"/>
    <property type="match status" value="1"/>
</dbReference>
<dbReference type="InterPro" id="IPR023173">
    <property type="entry name" value="NADPH_Cyt_P450_Rdtase_alpha"/>
</dbReference>
<evidence type="ECO:0000256" key="1">
    <source>
        <dbReference type="ARBA" id="ARBA00001974"/>
    </source>
</evidence>
<comment type="catalytic activity">
    <reaction evidence="6">
        <text>2 oxidized [cytochrome P450] + NADPH = 2 reduced [cytochrome P450] + NADP(+) + H(+)</text>
        <dbReference type="Rhea" id="RHEA:24040"/>
        <dbReference type="Rhea" id="RHEA-COMP:14627"/>
        <dbReference type="Rhea" id="RHEA-COMP:14628"/>
        <dbReference type="ChEBI" id="CHEBI:15378"/>
        <dbReference type="ChEBI" id="CHEBI:55376"/>
        <dbReference type="ChEBI" id="CHEBI:57783"/>
        <dbReference type="ChEBI" id="CHEBI:58349"/>
        <dbReference type="ChEBI" id="CHEBI:60344"/>
        <dbReference type="EC" id="1.6.2.4"/>
    </reaction>
</comment>
<dbReference type="FunFam" id="1.20.990.10:FF:000007">
    <property type="entry name" value="Methionine synthase reductase"/>
    <property type="match status" value="1"/>
</dbReference>
<evidence type="ECO:0000313" key="9">
    <source>
        <dbReference type="EMBL" id="KZZ91846.1"/>
    </source>
</evidence>
<sequence>MSPSNTNQPVFESIDYHQDPAAHVQPRDRNLPGSFSSTHSHTHSNDERTDDDRSDSGFATPDTGSLYDERPIDPAPYDIGQPKPKEGNRRSSTVLITKDTEDVQKLLNNLGGETRIAQQICCGGGCCQIKRLKSEGTGPVVNPVDKPHNNQAYDALNLFLGELSYDSELTDITALPEKTVSFTNAPPESANEDLGPKDMPPIFVEPHSPYKVYRAPLRSSRELTKPGAEKRTYHFEIDVTNYPPESGSVDFVVGGAIGLCPANADDVVEDVFNCLGVPKTLRDKRIILHTTGGRWPTIWGEEQPRDLLTTRRELLRWCSDLQSAPPTKPLLRLLAEHATAENEKKILMFLCSAQGQGSFCDLRTSTYTTVPQLLHAFPSSQPPLDHLLSVLSALMPRFYSLSHDPIVSTTACGKTSQRCVETAVTVHDCPHYLKGHRTGVASGFLQSIAHKFMEAQEKGGPVPELYIPMFRGLMANPLAREFTHDGPMLLIGAGVGIAPFRGFVQRRLKSANCANKVWVLQGIRDSLLDELYSGEWGVHEDKIKKVVQSRVGEGLYVQEEVRNQADLVWFVINSLDGKIYICGSSKGMGEGVEQALIDVAMMKGLNRQSAIEFWEAKKLSGQCISVSAYPTP</sequence>
<comment type="cofactor">
    <cofactor evidence="1">
        <name>FAD</name>
        <dbReference type="ChEBI" id="CHEBI:57692"/>
    </cofactor>
</comment>
<evidence type="ECO:0000256" key="2">
    <source>
        <dbReference type="ARBA" id="ARBA00006105"/>
    </source>
</evidence>
<dbReference type="GO" id="GO:0005829">
    <property type="term" value="C:cytosol"/>
    <property type="evidence" value="ECO:0007669"/>
    <property type="project" value="TreeGrafter"/>
</dbReference>
<dbReference type="GO" id="GO:0003958">
    <property type="term" value="F:NADPH-hemoprotein reductase activity"/>
    <property type="evidence" value="ECO:0007669"/>
    <property type="project" value="UniProtKB-EC"/>
</dbReference>
<dbReference type="VEuPathDB" id="FungiDB:AAP_03065"/>
<keyword evidence="4" id="KW-0274">FAD</keyword>
<dbReference type="Proteomes" id="UP000242877">
    <property type="component" value="Unassembled WGS sequence"/>
</dbReference>
<evidence type="ECO:0000256" key="5">
    <source>
        <dbReference type="ARBA" id="ARBA00023002"/>
    </source>
</evidence>
<evidence type="ECO:0000313" key="10">
    <source>
        <dbReference type="Proteomes" id="UP000242877"/>
    </source>
</evidence>
<evidence type="ECO:0000256" key="3">
    <source>
        <dbReference type="ARBA" id="ARBA00022630"/>
    </source>
</evidence>
<evidence type="ECO:0000259" key="8">
    <source>
        <dbReference type="PROSITE" id="PS51384"/>
    </source>
</evidence>
<dbReference type="GO" id="GO:0050660">
    <property type="term" value="F:flavin adenine dinucleotide binding"/>
    <property type="evidence" value="ECO:0007669"/>
    <property type="project" value="TreeGrafter"/>
</dbReference>
<comment type="similarity">
    <text evidence="2">Belongs to the flavoprotein pyridine nucleotide cytochrome reductase family.</text>
</comment>
<keyword evidence="10" id="KW-1185">Reference proteome</keyword>
<dbReference type="FunFam" id="3.40.50.80:FF:000027">
    <property type="entry name" value="FAD binding domain protein"/>
    <property type="match status" value="1"/>
</dbReference>
<dbReference type="InterPro" id="IPR017938">
    <property type="entry name" value="Riboflavin_synthase-like_b-brl"/>
</dbReference>
<feature type="region of interest" description="Disordered" evidence="7">
    <location>
        <begin position="1"/>
        <end position="93"/>
    </location>
</feature>
<dbReference type="SUPFAM" id="SSF52343">
    <property type="entry name" value="Ferredoxin reductase-like, C-terminal NADP-linked domain"/>
    <property type="match status" value="1"/>
</dbReference>
<name>A0A167YWJ2_9EURO</name>
<keyword evidence="5" id="KW-0560">Oxidoreductase</keyword>
<dbReference type="Pfam" id="PF00667">
    <property type="entry name" value="FAD_binding_1"/>
    <property type="match status" value="1"/>
</dbReference>
<dbReference type="GO" id="GO:0010181">
    <property type="term" value="F:FMN binding"/>
    <property type="evidence" value="ECO:0007669"/>
    <property type="project" value="TreeGrafter"/>
</dbReference>
<dbReference type="InterPro" id="IPR039261">
    <property type="entry name" value="FNR_nucleotide-bd"/>
</dbReference>
<dbReference type="Gene3D" id="3.40.50.80">
    <property type="entry name" value="Nucleotide-binding domain of ferredoxin-NADP reductase (FNR) module"/>
    <property type="match status" value="1"/>
</dbReference>
<dbReference type="OrthoDB" id="4204188at2759"/>
<keyword evidence="3" id="KW-0285">Flavoprotein</keyword>
<dbReference type="EMBL" id="AZGZ01000012">
    <property type="protein sequence ID" value="KZZ91846.1"/>
    <property type="molecule type" value="Genomic_DNA"/>
</dbReference>
<feature type="domain" description="FAD-binding FR-type" evidence="8">
    <location>
        <begin position="210"/>
        <end position="468"/>
    </location>
</feature>
<comment type="caution">
    <text evidence="9">The sequence shown here is derived from an EMBL/GenBank/DDBJ whole genome shotgun (WGS) entry which is preliminary data.</text>
</comment>
<feature type="compositionally biased region" description="Basic and acidic residues" evidence="7">
    <location>
        <begin position="43"/>
        <end position="55"/>
    </location>
</feature>
<dbReference type="InterPro" id="IPR017927">
    <property type="entry name" value="FAD-bd_FR_type"/>
</dbReference>
<evidence type="ECO:0000256" key="4">
    <source>
        <dbReference type="ARBA" id="ARBA00022827"/>
    </source>
</evidence>